<feature type="compositionally biased region" description="Polar residues" evidence="1">
    <location>
        <begin position="619"/>
        <end position="642"/>
    </location>
</feature>
<dbReference type="EMBL" id="GEZM01099099">
    <property type="protein sequence ID" value="JAV53493.1"/>
    <property type="molecule type" value="Transcribed_RNA"/>
</dbReference>
<name>A0A1Y1JWK1_PHOPY</name>
<dbReference type="PANTHER" id="PTHR13136">
    <property type="entry name" value="TESTIS DEVELOPMENT PROTEIN PRTD"/>
    <property type="match status" value="1"/>
</dbReference>
<feature type="region of interest" description="Disordered" evidence="1">
    <location>
        <begin position="523"/>
        <end position="642"/>
    </location>
</feature>
<dbReference type="InterPro" id="IPR026555">
    <property type="entry name" value="NSL3/Tex30"/>
</dbReference>
<dbReference type="GO" id="GO:0045944">
    <property type="term" value="P:positive regulation of transcription by RNA polymerase II"/>
    <property type="evidence" value="ECO:0007669"/>
    <property type="project" value="TreeGrafter"/>
</dbReference>
<dbReference type="SUPFAM" id="SSF53474">
    <property type="entry name" value="alpha/beta-Hydrolases"/>
    <property type="match status" value="1"/>
</dbReference>
<dbReference type="InterPro" id="IPR029058">
    <property type="entry name" value="AB_hydrolase_fold"/>
</dbReference>
<protein>
    <recommendedName>
        <fullName evidence="3">KANL3/Tex30 alpha/beta hydrolase-like domain-containing protein</fullName>
    </recommendedName>
</protein>
<sequence length="1017" mass="110816">MLANASIKNECLKPSLRSSNDSSLVISTSANRSVCYNTFSTTTHCIIPAIDSATVTTNKNLSSKSNKLRETIEMDHCYARPLNWTAESSFFQPTKVLFMTPEELNLIKSKNPLAPQLTDDTDDLIDVESVPADLPEQYDKEKGISLMEECDRHASYARSDDGNDNWEDTISKTNWTFSQNLLFNGMVKILNSDRLARLAHTSAYHEPILRRIAIDKAVKRVRYLFATVSWNSRLTQWLHQLLLDNLSTSYLGAYFDILQTLKSKLPVFVDKMMFGPNANSRVGATSNESLFHLLKRPWDPFVSSLVQTRPRKLPGNPIVVIVPSSPSISNPNQLKRQHKWITLLSNLCTVVAVHTNMGSSANRLTMINCADQMLAATRAKIQEVKADYPGRPIILIGFNVGSALALQVAQVEHVLCVVCLGFSLLTAEGKRGEPDDSLLELQCPVLFVIGQCSNTASQQDIEDLRERMRVENGLIVVGFADDYLRVNKKKKRAEGITQAGIDRSVVDHIGEVISSLLLSPFPPQLRQSPHGSSEVPLSKRPKIERRRNNSNGSSIDSEPPSPTPKISRPVGRPPGSKGKAKLQAKWAAQVNQGISVSSPDTSTPSLSSSLSHSDTNSNKITKNNDVQPSTTVNNSADSHNNIVTSTGTLAHLLQNGGKGNMTAPQPTQTTSSSIKVLENVTLTTNATAKLIAGTNRSFSSNSKSSPVMIMPDGKLKSFGNSVRGTGSTPIVLPMTNKKLLTHTTHPGHRLTKYITSKKQLSDQRPPVSGVKSNVISSFSTNLPPPTNLTSQDIMDLPIIFADDNQMLTDNSKLHTSDVSVSEIVHPHAIQKNIVSNPVGKFVFINKQIPITSTVLPTHIVQPTTTLKRPTLTVPLRTMNPLKYAKIVLSNPVSRSSVVEPKLLPPPQVPVEPKTTPQDAEVVPSPVNILTTISTLPDISVSKVEANPPTTSATLVDVENAIISTAIKKPDYQITQIKDKPEPSSEVSTPAPSTACVEASASEEVPGGTPQCDTIELD</sequence>
<dbReference type="AlphaFoldDB" id="A0A1Y1JWK1"/>
<dbReference type="Gene3D" id="3.40.50.1820">
    <property type="entry name" value="alpha/beta hydrolase"/>
    <property type="match status" value="1"/>
</dbReference>
<reference evidence="2" key="1">
    <citation type="journal article" date="2016" name="Sci. Rep.">
        <title>Molecular characterization of firefly nuptial gifts: a multi-omics approach sheds light on postcopulatory sexual selection.</title>
        <authorList>
            <person name="Al-Wathiqui N."/>
            <person name="Fallon T.R."/>
            <person name="South A."/>
            <person name="Weng J.K."/>
            <person name="Lewis S.M."/>
        </authorList>
    </citation>
    <scope>NUCLEOTIDE SEQUENCE</scope>
</reference>
<feature type="region of interest" description="Disordered" evidence="1">
    <location>
        <begin position="975"/>
        <end position="1017"/>
    </location>
</feature>
<feature type="compositionally biased region" description="Low complexity" evidence="1">
    <location>
        <begin position="595"/>
        <end position="618"/>
    </location>
</feature>
<evidence type="ECO:0000256" key="1">
    <source>
        <dbReference type="SAM" id="MobiDB-lite"/>
    </source>
</evidence>
<accession>A0A1Y1JWK1</accession>
<dbReference type="PANTHER" id="PTHR13136:SF16">
    <property type="entry name" value="KAT8 REGULATORY NSL COMPLEX SUBUNIT 3"/>
    <property type="match status" value="1"/>
</dbReference>
<organism evidence="2">
    <name type="scientific">Photinus pyralis</name>
    <name type="common">Common eastern firefly</name>
    <name type="synonym">Lampyris pyralis</name>
    <dbReference type="NCBI Taxonomy" id="7054"/>
    <lineage>
        <taxon>Eukaryota</taxon>
        <taxon>Metazoa</taxon>
        <taxon>Ecdysozoa</taxon>
        <taxon>Arthropoda</taxon>
        <taxon>Hexapoda</taxon>
        <taxon>Insecta</taxon>
        <taxon>Pterygota</taxon>
        <taxon>Neoptera</taxon>
        <taxon>Endopterygota</taxon>
        <taxon>Coleoptera</taxon>
        <taxon>Polyphaga</taxon>
        <taxon>Elateriformia</taxon>
        <taxon>Elateroidea</taxon>
        <taxon>Lampyridae</taxon>
        <taxon>Lampyrinae</taxon>
        <taxon>Photinus</taxon>
    </lineage>
</organism>
<dbReference type="GO" id="GO:0044545">
    <property type="term" value="C:NSL complex"/>
    <property type="evidence" value="ECO:0007669"/>
    <property type="project" value="TreeGrafter"/>
</dbReference>
<evidence type="ECO:0000313" key="2">
    <source>
        <dbReference type="EMBL" id="JAV53493.1"/>
    </source>
</evidence>
<proteinExistence type="predicted"/>
<evidence type="ECO:0008006" key="3">
    <source>
        <dbReference type="Google" id="ProtNLM"/>
    </source>
</evidence>
<feature type="region of interest" description="Disordered" evidence="1">
    <location>
        <begin position="652"/>
        <end position="671"/>
    </location>
</feature>